<proteinExistence type="predicted"/>
<comment type="caution">
    <text evidence="1">The sequence shown here is derived from an EMBL/GenBank/DDBJ whole genome shotgun (WGS) entry which is preliminary data.</text>
</comment>
<keyword evidence="2" id="KW-1185">Reference proteome</keyword>
<gene>
    <name evidence="1" type="ORF">GCM10025868_13390</name>
</gene>
<dbReference type="Proteomes" id="UP001157017">
    <property type="component" value="Unassembled WGS sequence"/>
</dbReference>
<protein>
    <submittedName>
        <fullName evidence="1">Uncharacterized protein</fullName>
    </submittedName>
</protein>
<evidence type="ECO:0000313" key="2">
    <source>
        <dbReference type="Proteomes" id="UP001157017"/>
    </source>
</evidence>
<organism evidence="1 2">
    <name type="scientific">Angustibacter aerolatus</name>
    <dbReference type="NCBI Taxonomy" id="1162965"/>
    <lineage>
        <taxon>Bacteria</taxon>
        <taxon>Bacillati</taxon>
        <taxon>Actinomycetota</taxon>
        <taxon>Actinomycetes</taxon>
        <taxon>Kineosporiales</taxon>
        <taxon>Kineosporiaceae</taxon>
    </lineage>
</organism>
<dbReference type="EMBL" id="BSUZ01000001">
    <property type="protein sequence ID" value="GMA86089.1"/>
    <property type="molecule type" value="Genomic_DNA"/>
</dbReference>
<evidence type="ECO:0000313" key="1">
    <source>
        <dbReference type="EMBL" id="GMA86089.1"/>
    </source>
</evidence>
<accession>A0ABQ6JG19</accession>
<reference evidence="2" key="1">
    <citation type="journal article" date="2019" name="Int. J. Syst. Evol. Microbiol.">
        <title>The Global Catalogue of Microorganisms (GCM) 10K type strain sequencing project: providing services to taxonomists for standard genome sequencing and annotation.</title>
        <authorList>
            <consortium name="The Broad Institute Genomics Platform"/>
            <consortium name="The Broad Institute Genome Sequencing Center for Infectious Disease"/>
            <person name="Wu L."/>
            <person name="Ma J."/>
        </authorList>
    </citation>
    <scope>NUCLEOTIDE SEQUENCE [LARGE SCALE GENOMIC DNA]</scope>
    <source>
        <strain evidence="2">NBRC 108730</strain>
    </source>
</reference>
<sequence length="110" mass="12202">MGARLVLQARDHVREVLHEDDAAADAWHAVPRSTGSREWDALLAALVEHEFVATDREPPRWTEVDPGDERPQVDFVLPSLLLGVDEIRATTPTWLAAHGVFAAERDLTTA</sequence>
<name>A0ABQ6JG19_9ACTN</name>